<dbReference type="InterPro" id="IPR004675">
    <property type="entry name" value="AhpD_core"/>
</dbReference>
<keyword evidence="2" id="KW-0560">Oxidoreductase</keyword>
<dbReference type="SUPFAM" id="SSF69118">
    <property type="entry name" value="AhpD-like"/>
    <property type="match status" value="1"/>
</dbReference>
<gene>
    <name evidence="2" type="ORF">SAMN04488090_3116</name>
</gene>
<dbReference type="InterPro" id="IPR003779">
    <property type="entry name" value="CMD-like"/>
</dbReference>
<organism evidence="2 3">
    <name type="scientific">Siphonobacter aquaeclarae</name>
    <dbReference type="NCBI Taxonomy" id="563176"/>
    <lineage>
        <taxon>Bacteria</taxon>
        <taxon>Pseudomonadati</taxon>
        <taxon>Bacteroidota</taxon>
        <taxon>Cytophagia</taxon>
        <taxon>Cytophagales</taxon>
        <taxon>Cytophagaceae</taxon>
        <taxon>Siphonobacter</taxon>
    </lineage>
</organism>
<dbReference type="Proteomes" id="UP000198901">
    <property type="component" value="Unassembled WGS sequence"/>
</dbReference>
<dbReference type="STRING" id="563176.SAMN04488090_3116"/>
<sequence>MERIPSSELPQGLMAAMRHVQAYVDRSGLDRKLLELMRTRVSQLNGCAYCLDMHYKEAIDAGETPLRLISVSVWREAPYYSDAERAVFAYAEFLTRMPEAEEADPHYAALGNHFTRDEIAFLTLAVTQINGWNRLVRSFGFVAGNYEVRK</sequence>
<evidence type="ECO:0000259" key="1">
    <source>
        <dbReference type="Pfam" id="PF02627"/>
    </source>
</evidence>
<dbReference type="GO" id="GO:0051920">
    <property type="term" value="F:peroxiredoxin activity"/>
    <property type="evidence" value="ECO:0007669"/>
    <property type="project" value="InterPro"/>
</dbReference>
<reference evidence="2 3" key="1">
    <citation type="submission" date="2016-10" db="EMBL/GenBank/DDBJ databases">
        <authorList>
            <person name="de Groot N.N."/>
        </authorList>
    </citation>
    <scope>NUCLEOTIDE SEQUENCE [LARGE SCALE GENOMIC DNA]</scope>
    <source>
        <strain evidence="2 3">DSM 21668</strain>
    </source>
</reference>
<dbReference type="PANTHER" id="PTHR34846:SF10">
    <property type="entry name" value="CYTOPLASMIC PROTEIN"/>
    <property type="match status" value="1"/>
</dbReference>
<protein>
    <submittedName>
        <fullName evidence="2">Alkylhydroperoxidase AhpD family core domain-containing protein</fullName>
    </submittedName>
</protein>
<evidence type="ECO:0000313" key="3">
    <source>
        <dbReference type="Proteomes" id="UP000198901"/>
    </source>
</evidence>
<dbReference type="EMBL" id="FNGS01000005">
    <property type="protein sequence ID" value="SDM28646.1"/>
    <property type="molecule type" value="Genomic_DNA"/>
</dbReference>
<dbReference type="RefSeq" id="WP_093204070.1">
    <property type="nucleotide sequence ID" value="NZ_FNGS01000005.1"/>
</dbReference>
<dbReference type="NCBIfam" id="TIGR00778">
    <property type="entry name" value="ahpD_dom"/>
    <property type="match status" value="1"/>
</dbReference>
<dbReference type="PANTHER" id="PTHR34846">
    <property type="entry name" value="4-CARBOXYMUCONOLACTONE DECARBOXYLASE FAMILY PROTEIN (AFU_ORTHOLOGUE AFUA_6G11590)"/>
    <property type="match status" value="1"/>
</dbReference>
<evidence type="ECO:0000313" key="2">
    <source>
        <dbReference type="EMBL" id="SDM28646.1"/>
    </source>
</evidence>
<keyword evidence="3" id="KW-1185">Reference proteome</keyword>
<dbReference type="OrthoDB" id="9801997at2"/>
<proteinExistence type="predicted"/>
<dbReference type="AlphaFoldDB" id="A0A1G9RZK4"/>
<keyword evidence="2" id="KW-0575">Peroxidase</keyword>
<name>A0A1G9RZK4_9BACT</name>
<dbReference type="InterPro" id="IPR029032">
    <property type="entry name" value="AhpD-like"/>
</dbReference>
<dbReference type="Gene3D" id="1.20.1290.10">
    <property type="entry name" value="AhpD-like"/>
    <property type="match status" value="1"/>
</dbReference>
<dbReference type="Pfam" id="PF02627">
    <property type="entry name" value="CMD"/>
    <property type="match status" value="1"/>
</dbReference>
<accession>A0A1G9RZK4</accession>
<feature type="domain" description="Carboxymuconolactone decarboxylase-like" evidence="1">
    <location>
        <begin position="14"/>
        <end position="92"/>
    </location>
</feature>